<name>A0A4Q7PED1_9FLAO</name>
<dbReference type="GO" id="GO:0004803">
    <property type="term" value="F:transposase activity"/>
    <property type="evidence" value="ECO:0007669"/>
    <property type="project" value="InterPro"/>
</dbReference>
<accession>A0A4Q7PED1</accession>
<evidence type="ECO:0008006" key="3">
    <source>
        <dbReference type="Google" id="ProtNLM"/>
    </source>
</evidence>
<dbReference type="GO" id="GO:0003677">
    <property type="term" value="F:DNA binding"/>
    <property type="evidence" value="ECO:0007669"/>
    <property type="project" value="InterPro"/>
</dbReference>
<dbReference type="GO" id="GO:0006313">
    <property type="term" value="P:DNA transposition"/>
    <property type="evidence" value="ECO:0007669"/>
    <property type="project" value="InterPro"/>
</dbReference>
<dbReference type="InterPro" id="IPR036515">
    <property type="entry name" value="Transposase_17_sf"/>
</dbReference>
<proteinExistence type="predicted"/>
<dbReference type="EMBL" id="SGXE01000001">
    <property type="protein sequence ID" value="RZS98803.1"/>
    <property type="molecule type" value="Genomic_DNA"/>
</dbReference>
<protein>
    <recommendedName>
        <fullName evidence="3">Transposase IS200 family protein</fullName>
    </recommendedName>
</protein>
<evidence type="ECO:0000313" key="2">
    <source>
        <dbReference type="Proteomes" id="UP000292262"/>
    </source>
</evidence>
<dbReference type="Proteomes" id="UP000292262">
    <property type="component" value="Unassembled WGS sequence"/>
</dbReference>
<dbReference type="Gene3D" id="3.30.70.1290">
    <property type="entry name" value="Transposase IS200-like"/>
    <property type="match status" value="1"/>
</dbReference>
<dbReference type="AlphaFoldDB" id="A0A4Q7PED1"/>
<organism evidence="1 2">
    <name type="scientific">Aquimarina brevivitae</name>
    <dbReference type="NCBI Taxonomy" id="323412"/>
    <lineage>
        <taxon>Bacteria</taxon>
        <taxon>Pseudomonadati</taxon>
        <taxon>Bacteroidota</taxon>
        <taxon>Flavobacteriia</taxon>
        <taxon>Flavobacteriales</taxon>
        <taxon>Flavobacteriaceae</taxon>
        <taxon>Aquimarina</taxon>
    </lineage>
</organism>
<sequence>MFERAANNKSNVTKYQFWQHHNKPIELWTDKVIQQKIDYIHNNPIASGFVTDPVDWKYSSARNFQEDETILQIDKTGFIELD</sequence>
<comment type="caution">
    <text evidence="1">The sequence shown here is derived from an EMBL/GenBank/DDBJ whole genome shotgun (WGS) entry which is preliminary data.</text>
</comment>
<evidence type="ECO:0000313" key="1">
    <source>
        <dbReference type="EMBL" id="RZS98803.1"/>
    </source>
</evidence>
<keyword evidence="2" id="KW-1185">Reference proteome</keyword>
<gene>
    <name evidence="1" type="ORF">EV197_0002</name>
</gene>
<reference evidence="1 2" key="1">
    <citation type="submission" date="2019-02" db="EMBL/GenBank/DDBJ databases">
        <title>Genomic Encyclopedia of Type Strains, Phase IV (KMG-IV): sequencing the most valuable type-strain genomes for metagenomic binning, comparative biology and taxonomic classification.</title>
        <authorList>
            <person name="Goeker M."/>
        </authorList>
    </citation>
    <scope>NUCLEOTIDE SEQUENCE [LARGE SCALE GENOMIC DNA]</scope>
    <source>
        <strain evidence="1 2">DSM 17196</strain>
    </source>
</reference>